<protein>
    <recommendedName>
        <fullName evidence="7">Swi5-domain-containing protein</fullName>
    </recommendedName>
</protein>
<gene>
    <name evidence="5" type="ORF">A1O3_01287</name>
</gene>
<evidence type="ECO:0000313" key="6">
    <source>
        <dbReference type="Proteomes" id="UP000019478"/>
    </source>
</evidence>
<keyword evidence="6" id="KW-1185">Reference proteome</keyword>
<name>W9YST1_9EURO</name>
<keyword evidence="2" id="KW-0227">DNA damage</keyword>
<dbReference type="InterPro" id="IPR010760">
    <property type="entry name" value="DNA-repair_Swi5"/>
</dbReference>
<accession>W9YST1</accession>
<dbReference type="GO" id="GO:0006281">
    <property type="term" value="P:DNA repair"/>
    <property type="evidence" value="ECO:0007669"/>
    <property type="project" value="UniProtKB-KW"/>
</dbReference>
<comment type="caution">
    <text evidence="5">The sequence shown here is derived from an EMBL/GenBank/DDBJ whole genome shotgun (WGS) entry which is preliminary data.</text>
</comment>
<evidence type="ECO:0000256" key="2">
    <source>
        <dbReference type="ARBA" id="ARBA00022763"/>
    </source>
</evidence>
<dbReference type="HOGENOM" id="CLU_108102_0_0_1"/>
<organism evidence="5 6">
    <name type="scientific">Capronia epimyces CBS 606.96</name>
    <dbReference type="NCBI Taxonomy" id="1182542"/>
    <lineage>
        <taxon>Eukaryota</taxon>
        <taxon>Fungi</taxon>
        <taxon>Dikarya</taxon>
        <taxon>Ascomycota</taxon>
        <taxon>Pezizomycotina</taxon>
        <taxon>Eurotiomycetes</taxon>
        <taxon>Chaetothyriomycetidae</taxon>
        <taxon>Chaetothyriales</taxon>
        <taxon>Herpotrichiellaceae</taxon>
        <taxon>Capronia</taxon>
    </lineage>
</organism>
<evidence type="ECO:0000256" key="1">
    <source>
        <dbReference type="ARBA" id="ARBA00008060"/>
    </source>
</evidence>
<reference evidence="5 6" key="1">
    <citation type="submission" date="2013-03" db="EMBL/GenBank/DDBJ databases">
        <title>The Genome Sequence of Capronia epimyces CBS 606.96.</title>
        <authorList>
            <consortium name="The Broad Institute Genomics Platform"/>
            <person name="Cuomo C."/>
            <person name="de Hoog S."/>
            <person name="Gorbushina A."/>
            <person name="Walker B."/>
            <person name="Young S.K."/>
            <person name="Zeng Q."/>
            <person name="Gargeya S."/>
            <person name="Fitzgerald M."/>
            <person name="Haas B."/>
            <person name="Abouelleil A."/>
            <person name="Allen A.W."/>
            <person name="Alvarado L."/>
            <person name="Arachchi H.M."/>
            <person name="Berlin A.M."/>
            <person name="Chapman S.B."/>
            <person name="Gainer-Dewar J."/>
            <person name="Goldberg J."/>
            <person name="Griggs A."/>
            <person name="Gujja S."/>
            <person name="Hansen M."/>
            <person name="Howarth C."/>
            <person name="Imamovic A."/>
            <person name="Ireland A."/>
            <person name="Larimer J."/>
            <person name="McCowan C."/>
            <person name="Murphy C."/>
            <person name="Pearson M."/>
            <person name="Poon T.W."/>
            <person name="Priest M."/>
            <person name="Roberts A."/>
            <person name="Saif S."/>
            <person name="Shea T."/>
            <person name="Sisk P."/>
            <person name="Sykes S."/>
            <person name="Wortman J."/>
            <person name="Nusbaum C."/>
            <person name="Birren B."/>
        </authorList>
    </citation>
    <scope>NUCLEOTIDE SEQUENCE [LARGE SCALE GENOMIC DNA]</scope>
    <source>
        <strain evidence="5 6">CBS 606.96</strain>
    </source>
</reference>
<dbReference type="GeneID" id="19165425"/>
<keyword evidence="3" id="KW-0234">DNA repair</keyword>
<dbReference type="Proteomes" id="UP000019478">
    <property type="component" value="Unassembled WGS sequence"/>
</dbReference>
<evidence type="ECO:0008006" key="7">
    <source>
        <dbReference type="Google" id="ProtNLM"/>
    </source>
</evidence>
<proteinExistence type="inferred from homology"/>
<evidence type="ECO:0000313" key="5">
    <source>
        <dbReference type="EMBL" id="EXJ92735.1"/>
    </source>
</evidence>
<dbReference type="Gene3D" id="1.20.5.170">
    <property type="match status" value="1"/>
</dbReference>
<feature type="non-terminal residue" evidence="5">
    <location>
        <position position="1"/>
    </location>
</feature>
<feature type="compositionally biased region" description="Polar residues" evidence="4">
    <location>
        <begin position="36"/>
        <end position="57"/>
    </location>
</feature>
<evidence type="ECO:0000256" key="4">
    <source>
        <dbReference type="SAM" id="MobiDB-lite"/>
    </source>
</evidence>
<comment type="similarity">
    <text evidence="1">Belongs to the SWI5/SAE3 family.</text>
</comment>
<dbReference type="EMBL" id="AMGY01000001">
    <property type="protein sequence ID" value="EXJ92735.1"/>
    <property type="molecule type" value="Genomic_DNA"/>
</dbReference>
<dbReference type="OrthoDB" id="255837at2759"/>
<dbReference type="AlphaFoldDB" id="W9YST1"/>
<evidence type="ECO:0000256" key="3">
    <source>
        <dbReference type="ARBA" id="ARBA00023204"/>
    </source>
</evidence>
<dbReference type="Pfam" id="PF07061">
    <property type="entry name" value="Swi5"/>
    <property type="match status" value="1"/>
</dbReference>
<dbReference type="RefSeq" id="XP_007729625.1">
    <property type="nucleotide sequence ID" value="XM_007731435.1"/>
</dbReference>
<feature type="compositionally biased region" description="Low complexity" evidence="4">
    <location>
        <begin position="58"/>
        <end position="73"/>
    </location>
</feature>
<sequence length="141" mass="15521">SVETLRSNISSTQTQLTAVLHQIRKLESYPPHPQPRSETPTLQAASLSSAPDNQQRLSLSGSESSSSTTTTTTDRNTGTCNEVEAEAAMHHANVIFARHISLLKEYNEIKDVAMGMLSLIAEKEGRRLVEIMEERGLSEKD</sequence>
<feature type="region of interest" description="Disordered" evidence="4">
    <location>
        <begin position="28"/>
        <end position="79"/>
    </location>
</feature>
<dbReference type="eggNOG" id="ENOG502SBQH">
    <property type="taxonomic scope" value="Eukaryota"/>
</dbReference>